<organism evidence="1 2">
    <name type="scientific">Streptomyces antimycoticus</name>
    <dbReference type="NCBI Taxonomy" id="68175"/>
    <lineage>
        <taxon>Bacteria</taxon>
        <taxon>Bacillati</taxon>
        <taxon>Actinomycetota</taxon>
        <taxon>Actinomycetes</taxon>
        <taxon>Kitasatosporales</taxon>
        <taxon>Streptomycetaceae</taxon>
        <taxon>Streptomyces</taxon>
        <taxon>Streptomyces violaceusniger group</taxon>
    </lineage>
</organism>
<evidence type="ECO:0000313" key="1">
    <source>
        <dbReference type="EMBL" id="BBJ37923.1"/>
    </source>
</evidence>
<dbReference type="Proteomes" id="UP000463951">
    <property type="component" value="Chromosome"/>
</dbReference>
<protein>
    <submittedName>
        <fullName evidence="1">Uncharacterized protein</fullName>
    </submittedName>
</protein>
<sequence>MKKTWGTACWSAVVARSPQGPSSSGFTTGGRLRVSFDAGIPIPVATLHGVPLDAPSALPYVIRAGEPQFIPTGRTTSAAGRMGP</sequence>
<evidence type="ECO:0000313" key="2">
    <source>
        <dbReference type="Proteomes" id="UP000463951"/>
    </source>
</evidence>
<accession>A0A499UAZ8</accession>
<dbReference type="EMBL" id="AP019620">
    <property type="protein sequence ID" value="BBJ37923.1"/>
    <property type="molecule type" value="Genomic_DNA"/>
</dbReference>
<reference evidence="1 2" key="1">
    <citation type="journal article" date="2020" name="Int. J. Syst. Evol. Microbiol.">
        <title>Reclassification of Streptomyces castelarensis and Streptomyces sporoclivatus as later heterotypic synonyms of Streptomyces antimycoticus.</title>
        <authorList>
            <person name="Komaki H."/>
            <person name="Tamura T."/>
        </authorList>
    </citation>
    <scope>NUCLEOTIDE SEQUENCE [LARGE SCALE GENOMIC DNA]</scope>
    <source>
        <strain evidence="1 2">NBRC 100767</strain>
    </source>
</reference>
<gene>
    <name evidence="1" type="ORF">SSPO_006410</name>
</gene>
<dbReference type="AlphaFoldDB" id="A0A499UAZ8"/>
<name>A0A499UAZ8_9ACTN</name>
<proteinExistence type="predicted"/>